<dbReference type="InterPro" id="IPR037171">
    <property type="entry name" value="NagB/RpiA_transferase-like"/>
</dbReference>
<proteinExistence type="predicted"/>
<gene>
    <name evidence="2" type="ORF">JJB07_13095</name>
</gene>
<accession>A0ABS1JBB8</accession>
<evidence type="ECO:0000313" key="3">
    <source>
        <dbReference type="Proteomes" id="UP000602284"/>
    </source>
</evidence>
<dbReference type="Pfam" id="PF02589">
    <property type="entry name" value="LUD_dom"/>
    <property type="match status" value="1"/>
</dbReference>
<evidence type="ECO:0000259" key="1">
    <source>
        <dbReference type="Pfam" id="PF02589"/>
    </source>
</evidence>
<dbReference type="PANTHER" id="PTHR43682:SF1">
    <property type="entry name" value="LACTATE UTILIZATION PROTEIN C"/>
    <property type="match status" value="1"/>
</dbReference>
<dbReference type="InterPro" id="IPR024185">
    <property type="entry name" value="FTHF_cligase-like_sf"/>
</dbReference>
<dbReference type="SUPFAM" id="SSF100950">
    <property type="entry name" value="NagB/RpiA/CoA transferase-like"/>
    <property type="match status" value="1"/>
</dbReference>
<organism evidence="2 3">
    <name type="scientific">Tumebacillus amylolyticus</name>
    <dbReference type="NCBI Taxonomy" id="2801339"/>
    <lineage>
        <taxon>Bacteria</taxon>
        <taxon>Bacillati</taxon>
        <taxon>Bacillota</taxon>
        <taxon>Bacilli</taxon>
        <taxon>Bacillales</taxon>
        <taxon>Alicyclobacillaceae</taxon>
        <taxon>Tumebacillus</taxon>
    </lineage>
</organism>
<evidence type="ECO:0000313" key="2">
    <source>
        <dbReference type="EMBL" id="MBL0387576.1"/>
    </source>
</evidence>
<dbReference type="InterPro" id="IPR003741">
    <property type="entry name" value="LUD_dom"/>
</dbReference>
<dbReference type="EMBL" id="JAEQNB010000004">
    <property type="protein sequence ID" value="MBL0387576.1"/>
    <property type="molecule type" value="Genomic_DNA"/>
</dbReference>
<comment type="caution">
    <text evidence="2">The sequence shown here is derived from an EMBL/GenBank/DDBJ whole genome shotgun (WGS) entry which is preliminary data.</text>
</comment>
<feature type="domain" description="LUD" evidence="1">
    <location>
        <begin position="64"/>
        <end position="238"/>
    </location>
</feature>
<sequence>MTNKHEMLAKLNEQSQQRQHAFLDGIANRLGRPRLTEKPAHPHRGAPDFWQRYEISEEERVALFVHNWNGLGGIVRRFSEKEALSAFVAEVADTLGAKNLVRWDHELLQDLNVEARLPHVEMTVWNSDDALNLKAKAAGADIGIVVADHAIAQTGTVCVTSDAGKGRSVSLLPTALITIIQVEDLKTRMGEVLTALQTQYGTTLPAGVHFITGPSRSADIENDLTIGVHGPGIVYALLLG</sequence>
<protein>
    <submittedName>
        <fullName evidence="2">LUD domain-containing protein</fullName>
    </submittedName>
</protein>
<name>A0ABS1JBB8_9BACL</name>
<dbReference type="PANTHER" id="PTHR43682">
    <property type="entry name" value="LACTATE UTILIZATION PROTEIN C"/>
    <property type="match status" value="1"/>
</dbReference>
<dbReference type="Proteomes" id="UP000602284">
    <property type="component" value="Unassembled WGS sequence"/>
</dbReference>
<reference evidence="2 3" key="1">
    <citation type="submission" date="2021-01" db="EMBL/GenBank/DDBJ databases">
        <title>Tumebacillus sp. strain ITR2 16S ribosomal RNA gene Genome sequencing and assembly.</title>
        <authorList>
            <person name="Kang M."/>
        </authorList>
    </citation>
    <scope>NUCLEOTIDE SEQUENCE [LARGE SCALE GENOMIC DNA]</scope>
    <source>
        <strain evidence="2 3">ITR2</strain>
    </source>
</reference>
<dbReference type="Gene3D" id="3.40.50.10420">
    <property type="entry name" value="NagB/RpiA/CoA transferase-like"/>
    <property type="match status" value="1"/>
</dbReference>
<keyword evidence="3" id="KW-1185">Reference proteome</keyword>
<dbReference type="RefSeq" id="WP_201635721.1">
    <property type="nucleotide sequence ID" value="NZ_JAEQNB010000004.1"/>
</dbReference>